<proteinExistence type="predicted"/>
<feature type="transmembrane region" description="Helical" evidence="1">
    <location>
        <begin position="137"/>
        <end position="155"/>
    </location>
</feature>
<feature type="transmembrane region" description="Helical" evidence="1">
    <location>
        <begin position="81"/>
        <end position="99"/>
    </location>
</feature>
<gene>
    <name evidence="2" type="ORF">B5808_15965</name>
</gene>
<keyword evidence="1" id="KW-1133">Transmembrane helix</keyword>
<dbReference type="RefSeq" id="WP_085020687.1">
    <property type="nucleotide sequence ID" value="NZ_BMHD01000001.1"/>
</dbReference>
<feature type="transmembrane region" description="Helical" evidence="1">
    <location>
        <begin position="105"/>
        <end position="125"/>
    </location>
</feature>
<name>A0A1X9LTN2_9MICO</name>
<dbReference type="Proteomes" id="UP000192775">
    <property type="component" value="Chromosome"/>
</dbReference>
<keyword evidence="3" id="KW-1185">Reference proteome</keyword>
<keyword evidence="1" id="KW-0812">Transmembrane</keyword>
<dbReference type="STRING" id="1619308.B5808_15965"/>
<feature type="transmembrane region" description="Helical" evidence="1">
    <location>
        <begin position="50"/>
        <end position="69"/>
    </location>
</feature>
<accession>A0A1X9LTN2</accession>
<evidence type="ECO:0000313" key="2">
    <source>
        <dbReference type="EMBL" id="ARJ06549.1"/>
    </source>
</evidence>
<protein>
    <recommendedName>
        <fullName evidence="4">Integral membrane protein</fullName>
    </recommendedName>
</protein>
<feature type="transmembrane region" description="Helical" evidence="1">
    <location>
        <begin position="167"/>
        <end position="189"/>
    </location>
</feature>
<feature type="transmembrane region" description="Helical" evidence="1">
    <location>
        <begin position="26"/>
        <end position="44"/>
    </location>
</feature>
<dbReference type="EMBL" id="CP020715">
    <property type="protein sequence ID" value="ARJ06549.1"/>
    <property type="molecule type" value="Genomic_DNA"/>
</dbReference>
<dbReference type="KEGG" id="cphy:B5808_15965"/>
<organism evidence="2 3">
    <name type="scientific">Cnuibacter physcomitrellae</name>
    <dbReference type="NCBI Taxonomy" id="1619308"/>
    <lineage>
        <taxon>Bacteria</taxon>
        <taxon>Bacillati</taxon>
        <taxon>Actinomycetota</taxon>
        <taxon>Actinomycetes</taxon>
        <taxon>Micrococcales</taxon>
        <taxon>Microbacteriaceae</taxon>
        <taxon>Cnuibacter</taxon>
    </lineage>
</organism>
<evidence type="ECO:0008006" key="4">
    <source>
        <dbReference type="Google" id="ProtNLM"/>
    </source>
</evidence>
<evidence type="ECO:0000256" key="1">
    <source>
        <dbReference type="SAM" id="Phobius"/>
    </source>
</evidence>
<keyword evidence="1" id="KW-0472">Membrane</keyword>
<sequence length="194" mass="19935">MSASAPPVTPGATPLPTSSTRLRRLYVVRFGFAIVWAAVLIVTAPLGAPLLSALLVLYPLVDAGSVLWQLRTVDAASGPRIPEWINVVVSVLVAIALGWTSVISVAAALAVWGTWAILSGATQLITAVLRRRAGGQVALIVSGGISVFAGTAFLIQGLQGATTIVGVGGYAILGGIFFLIAAIRLSVLLRKGRA</sequence>
<evidence type="ECO:0000313" key="3">
    <source>
        <dbReference type="Proteomes" id="UP000192775"/>
    </source>
</evidence>
<dbReference type="AlphaFoldDB" id="A0A1X9LTN2"/>
<reference evidence="2 3" key="1">
    <citation type="submission" date="2017-04" db="EMBL/GenBank/DDBJ databases">
        <authorList>
            <person name="Afonso C.L."/>
            <person name="Miller P.J."/>
            <person name="Scott M.A."/>
            <person name="Spackman E."/>
            <person name="Goraichik I."/>
            <person name="Dimitrov K.M."/>
            <person name="Suarez D.L."/>
            <person name="Swayne D.E."/>
        </authorList>
    </citation>
    <scope>NUCLEOTIDE SEQUENCE [LARGE SCALE GENOMIC DNA]</scope>
    <source>
        <strain evidence="3">XA(T)</strain>
    </source>
</reference>